<dbReference type="OrthoDB" id="8961796at2759"/>
<evidence type="ECO:0000313" key="8">
    <source>
        <dbReference type="Proteomes" id="UP000261480"/>
    </source>
</evidence>
<dbReference type="CDD" id="cd21936">
    <property type="entry name" value="ZIP_TSC22D"/>
    <property type="match status" value="1"/>
</dbReference>
<protein>
    <recommendedName>
        <fullName evidence="9">TSC22 domain family, member 2</fullName>
    </recommendedName>
</protein>
<evidence type="ECO:0000256" key="5">
    <source>
        <dbReference type="SAM" id="Coils"/>
    </source>
</evidence>
<dbReference type="KEGG" id="pmei:106906551"/>
<dbReference type="InterPro" id="IPR000580">
    <property type="entry name" value="TSC22/Bun"/>
</dbReference>
<organism evidence="7 8">
    <name type="scientific">Poecilia mexicana</name>
    <dbReference type="NCBI Taxonomy" id="48701"/>
    <lineage>
        <taxon>Eukaryota</taxon>
        <taxon>Metazoa</taxon>
        <taxon>Chordata</taxon>
        <taxon>Craniata</taxon>
        <taxon>Vertebrata</taxon>
        <taxon>Euteleostomi</taxon>
        <taxon>Actinopterygii</taxon>
        <taxon>Neopterygii</taxon>
        <taxon>Teleostei</taxon>
        <taxon>Neoteleostei</taxon>
        <taxon>Acanthomorphata</taxon>
        <taxon>Ovalentaria</taxon>
        <taxon>Atherinomorphae</taxon>
        <taxon>Cyprinodontiformes</taxon>
        <taxon>Poeciliidae</taxon>
        <taxon>Poeciliinae</taxon>
        <taxon>Poecilia</taxon>
    </lineage>
</organism>
<feature type="region of interest" description="Disordered" evidence="6">
    <location>
        <begin position="1"/>
        <end position="101"/>
    </location>
</feature>
<evidence type="ECO:0000256" key="3">
    <source>
        <dbReference type="ARBA" id="ARBA00022490"/>
    </source>
</evidence>
<dbReference type="Gene3D" id="1.20.5.490">
    <property type="entry name" value="Single helix bin"/>
    <property type="match status" value="1"/>
</dbReference>
<dbReference type="Proteomes" id="UP000261480">
    <property type="component" value="Unplaced"/>
</dbReference>
<dbReference type="GO" id="GO:0005634">
    <property type="term" value="C:nucleus"/>
    <property type="evidence" value="ECO:0007669"/>
    <property type="project" value="UniProtKB-SubCell"/>
</dbReference>
<reference evidence="7" key="2">
    <citation type="submission" date="2025-09" db="UniProtKB">
        <authorList>
            <consortium name="Ensembl"/>
        </authorList>
    </citation>
    <scope>IDENTIFICATION</scope>
</reference>
<dbReference type="SUPFAM" id="SSF58026">
    <property type="entry name" value="Delta-sleep-inducing peptide immunoreactive peptide"/>
    <property type="match status" value="1"/>
</dbReference>
<dbReference type="GO" id="GO:0006357">
    <property type="term" value="P:regulation of transcription by RNA polymerase II"/>
    <property type="evidence" value="ECO:0007669"/>
    <property type="project" value="InterPro"/>
</dbReference>
<evidence type="ECO:0000313" key="7">
    <source>
        <dbReference type="Ensembl" id="ENSPMEP00000010945.1"/>
    </source>
</evidence>
<dbReference type="AlphaFoldDB" id="A0A3B3X7J0"/>
<comment type="subcellular location">
    <subcellularLocation>
        <location evidence="2">Cytoplasm</location>
    </subcellularLocation>
    <subcellularLocation>
        <location evidence="1">Nucleus</location>
    </subcellularLocation>
</comment>
<feature type="coiled-coil region" evidence="5">
    <location>
        <begin position="175"/>
        <end position="209"/>
    </location>
</feature>
<accession>A0A3B3X7J0</accession>
<dbReference type="PANTHER" id="PTHR12348:SF24">
    <property type="entry name" value="TSC22 DOMAIN FAMILY PROTEIN 3"/>
    <property type="match status" value="1"/>
</dbReference>
<evidence type="ECO:0000256" key="1">
    <source>
        <dbReference type="ARBA" id="ARBA00004123"/>
    </source>
</evidence>
<dbReference type="RefSeq" id="XP_014827360.1">
    <property type="nucleotide sequence ID" value="XM_014971874.1"/>
</dbReference>
<evidence type="ECO:0008006" key="9">
    <source>
        <dbReference type="Google" id="ProtNLM"/>
    </source>
</evidence>
<feature type="compositionally biased region" description="Basic residues" evidence="6">
    <location>
        <begin position="1"/>
        <end position="10"/>
    </location>
</feature>
<reference evidence="7" key="1">
    <citation type="submission" date="2025-08" db="UniProtKB">
        <authorList>
            <consortium name="Ensembl"/>
        </authorList>
    </citation>
    <scope>IDENTIFICATION</scope>
</reference>
<evidence type="ECO:0000256" key="4">
    <source>
        <dbReference type="ARBA" id="ARBA00023242"/>
    </source>
</evidence>
<dbReference type="PANTHER" id="PTHR12348">
    <property type="entry name" value="TSC22"/>
    <property type="match status" value="1"/>
</dbReference>
<evidence type="ECO:0000256" key="6">
    <source>
        <dbReference type="SAM" id="MobiDB-lite"/>
    </source>
</evidence>
<proteinExistence type="predicted"/>
<name>A0A3B3X7J0_9TELE</name>
<dbReference type="Pfam" id="PF01166">
    <property type="entry name" value="TSC22"/>
    <property type="match status" value="1"/>
</dbReference>
<keyword evidence="3" id="KW-0963">Cytoplasm</keyword>
<dbReference type="GO" id="GO:0005737">
    <property type="term" value="C:cytoplasm"/>
    <property type="evidence" value="ECO:0007669"/>
    <property type="project" value="UniProtKB-SubCell"/>
</dbReference>
<sequence length="223" mass="24736">MSMSVKKKKSSSVLSDAASHNHSQRYPSSTPPLPLRSLQLVARQPQAPVVLRERKKAKGQASAIRESWPRASATAHHRSLTPPSRAHSVAETRQRPSSIPRSDIVSIAPAASVSQNPLLPAACPHRSVPARATPNGRGSDLTMMSLLLFYHSSSSLLGIDGKIEQAMDLVKSHLMLVVREEVELLREQLRELQERNQQLERENHILRTLTHNIYSPTGHRISQ</sequence>
<keyword evidence="5" id="KW-0175">Coiled coil</keyword>
<keyword evidence="8" id="KW-1185">Reference proteome</keyword>
<dbReference type="STRING" id="48701.ENSPMEP00000010945"/>
<dbReference type="GeneID" id="106906551"/>
<evidence type="ECO:0000256" key="2">
    <source>
        <dbReference type="ARBA" id="ARBA00004496"/>
    </source>
</evidence>
<keyword evidence="4" id="KW-0539">Nucleus</keyword>
<dbReference type="Ensembl" id="ENSPMET00000031200.1">
    <property type="protein sequence ID" value="ENSPMEP00000010945.1"/>
    <property type="gene ID" value="ENSPMEG00000012955.1"/>
</dbReference>